<sequence length="101" mass="11313">MDISIHQLLNKMETELREARISDSDQAIREKLLVIKSLCDVVLDQEPARYPEKPKTVSESGVSEYELQKMMGISKPPSQKSLGTGERLKDEGANGSSLFDF</sequence>
<dbReference type="Pfam" id="PF17261">
    <property type="entry name" value="DUF5327"/>
    <property type="match status" value="1"/>
</dbReference>
<evidence type="ECO:0000313" key="2">
    <source>
        <dbReference type="EMBL" id="MBS2970918.1"/>
    </source>
</evidence>
<keyword evidence="3" id="KW-1185">Reference proteome</keyword>
<dbReference type="EMBL" id="JAGVRK010000001">
    <property type="protein sequence ID" value="MBS2970918.1"/>
    <property type="molecule type" value="Genomic_DNA"/>
</dbReference>
<proteinExistence type="predicted"/>
<evidence type="ECO:0000256" key="1">
    <source>
        <dbReference type="SAM" id="MobiDB-lite"/>
    </source>
</evidence>
<accession>A0ABS5LJL1</accession>
<feature type="region of interest" description="Disordered" evidence="1">
    <location>
        <begin position="71"/>
        <end position="101"/>
    </location>
</feature>
<protein>
    <submittedName>
        <fullName evidence="2">YwdI family protein</fullName>
    </submittedName>
</protein>
<dbReference type="RefSeq" id="WP_211561671.1">
    <property type="nucleotide sequence ID" value="NZ_JAGVRK010000001.1"/>
</dbReference>
<organism evidence="2 3">
    <name type="scientific">Metabacillus flavus</name>
    <dbReference type="NCBI Taxonomy" id="2823519"/>
    <lineage>
        <taxon>Bacteria</taxon>
        <taxon>Bacillati</taxon>
        <taxon>Bacillota</taxon>
        <taxon>Bacilli</taxon>
        <taxon>Bacillales</taxon>
        <taxon>Bacillaceae</taxon>
        <taxon>Metabacillus</taxon>
    </lineage>
</organism>
<gene>
    <name evidence="2" type="ORF">J9317_19425</name>
</gene>
<name>A0ABS5LJL1_9BACI</name>
<reference evidence="2 3" key="1">
    <citation type="submission" date="2021-04" db="EMBL/GenBank/DDBJ databases">
        <title>Metabacillus sp. strain KIGAM252 whole genome sequence.</title>
        <authorList>
            <person name="Seo M.-J."/>
            <person name="Cho E.-S."/>
            <person name="Hwang C.Y."/>
            <person name="Yoon D.J."/>
        </authorList>
    </citation>
    <scope>NUCLEOTIDE SEQUENCE [LARGE SCALE GENOMIC DNA]</scope>
    <source>
        <strain evidence="2 3">KIGAM252</strain>
    </source>
</reference>
<evidence type="ECO:0000313" key="3">
    <source>
        <dbReference type="Proteomes" id="UP000682403"/>
    </source>
</evidence>
<comment type="caution">
    <text evidence="2">The sequence shown here is derived from an EMBL/GenBank/DDBJ whole genome shotgun (WGS) entry which is preliminary data.</text>
</comment>
<dbReference type="InterPro" id="IPR035218">
    <property type="entry name" value="DUF5327"/>
</dbReference>
<dbReference type="Proteomes" id="UP000682403">
    <property type="component" value="Unassembled WGS sequence"/>
</dbReference>